<comment type="caution">
    <text evidence="1">The sequence shown here is derived from an EMBL/GenBank/DDBJ whole genome shotgun (WGS) entry which is preliminary data.</text>
</comment>
<dbReference type="Proteomes" id="UP000282084">
    <property type="component" value="Unassembled WGS sequence"/>
</dbReference>
<gene>
    <name evidence="1" type="ORF">C8E97_0734</name>
</gene>
<proteinExistence type="predicted"/>
<sequence length="68" mass="7435">MSIASRPDITLSVGFDRETRIEHRLGVEGAVFSFPGGFVELIFDEGALERMIAQGVEALAVMRDHTAD</sequence>
<accession>A0A495VU44</accession>
<dbReference type="RefSeq" id="WP_121001617.1">
    <property type="nucleotide sequence ID" value="NZ_RBXO01000001.1"/>
</dbReference>
<keyword evidence="2" id="KW-1185">Reference proteome</keyword>
<evidence type="ECO:0000313" key="2">
    <source>
        <dbReference type="Proteomes" id="UP000282084"/>
    </source>
</evidence>
<dbReference type="AlphaFoldDB" id="A0A495VU44"/>
<name>A0A495VU44_9PSEU</name>
<organism evidence="1 2">
    <name type="scientific">Saccharothrix australiensis</name>
    <dbReference type="NCBI Taxonomy" id="2072"/>
    <lineage>
        <taxon>Bacteria</taxon>
        <taxon>Bacillati</taxon>
        <taxon>Actinomycetota</taxon>
        <taxon>Actinomycetes</taxon>
        <taxon>Pseudonocardiales</taxon>
        <taxon>Pseudonocardiaceae</taxon>
        <taxon>Saccharothrix</taxon>
    </lineage>
</organism>
<evidence type="ECO:0000313" key="1">
    <source>
        <dbReference type="EMBL" id="RKT52227.1"/>
    </source>
</evidence>
<protein>
    <submittedName>
        <fullName evidence="1">Uncharacterized protein</fullName>
    </submittedName>
</protein>
<dbReference type="EMBL" id="RBXO01000001">
    <property type="protein sequence ID" value="RKT52227.1"/>
    <property type="molecule type" value="Genomic_DNA"/>
</dbReference>
<reference evidence="1 2" key="1">
    <citation type="submission" date="2018-10" db="EMBL/GenBank/DDBJ databases">
        <title>Sequencing the genomes of 1000 actinobacteria strains.</title>
        <authorList>
            <person name="Klenk H.-P."/>
        </authorList>
    </citation>
    <scope>NUCLEOTIDE SEQUENCE [LARGE SCALE GENOMIC DNA]</scope>
    <source>
        <strain evidence="1 2">DSM 43800</strain>
    </source>
</reference>